<dbReference type="InterPro" id="IPR006597">
    <property type="entry name" value="Sel1-like"/>
</dbReference>
<comment type="similarity">
    <text evidence="3">Belongs to the CDP-glycerol glycerophosphotransferase family.</text>
</comment>
<evidence type="ECO:0000256" key="7">
    <source>
        <dbReference type="ARBA" id="ARBA00022737"/>
    </source>
</evidence>
<dbReference type="SUPFAM" id="SSF53756">
    <property type="entry name" value="UDP-Glycosyltransferase/glycogen phosphorylase"/>
    <property type="match status" value="2"/>
</dbReference>
<feature type="repeat" description="TPR" evidence="13">
    <location>
        <begin position="264"/>
        <end position="297"/>
    </location>
</feature>
<comment type="subcellular location">
    <subcellularLocation>
        <location evidence="2">Cell membrane</location>
        <topology evidence="2">Peripheral membrane protein</topology>
    </subcellularLocation>
</comment>
<dbReference type="InterPro" id="IPR019734">
    <property type="entry name" value="TPR_rpt"/>
</dbReference>
<dbReference type="InterPro" id="IPR001296">
    <property type="entry name" value="Glyco_trans_1"/>
</dbReference>
<dbReference type="GO" id="GO:0047355">
    <property type="term" value="F:CDP-glycerol glycerophosphotransferase activity"/>
    <property type="evidence" value="ECO:0007669"/>
    <property type="project" value="InterPro"/>
</dbReference>
<evidence type="ECO:0000313" key="15">
    <source>
        <dbReference type="EMBL" id="ARQ96899.1"/>
    </source>
</evidence>
<dbReference type="Gene3D" id="3.40.50.11820">
    <property type="match status" value="1"/>
</dbReference>
<evidence type="ECO:0000256" key="12">
    <source>
        <dbReference type="ARBA" id="ARBA00023251"/>
    </source>
</evidence>
<dbReference type="InterPro" id="IPR043148">
    <property type="entry name" value="TagF_C"/>
</dbReference>
<evidence type="ECO:0000256" key="9">
    <source>
        <dbReference type="ARBA" id="ARBA00022944"/>
    </source>
</evidence>
<dbReference type="GO" id="GO:0005886">
    <property type="term" value="C:plasma membrane"/>
    <property type="evidence" value="ECO:0007669"/>
    <property type="project" value="UniProtKB-SubCell"/>
</dbReference>
<dbReference type="Gene3D" id="3.40.50.12580">
    <property type="match status" value="1"/>
</dbReference>
<proteinExistence type="inferred from homology"/>
<dbReference type="InterPro" id="IPR007554">
    <property type="entry name" value="Glycerophosphate_synth"/>
</dbReference>
<dbReference type="GeneID" id="46920592"/>
<keyword evidence="12" id="KW-0046">Antibiotic resistance</keyword>
<evidence type="ECO:0000256" key="11">
    <source>
        <dbReference type="ARBA" id="ARBA00023157"/>
    </source>
</evidence>
<name>A0A1X9SL00_9BACT</name>
<gene>
    <name evidence="15" type="ORF">CLAN_0120</name>
</gene>
<evidence type="ECO:0000256" key="10">
    <source>
        <dbReference type="ARBA" id="ARBA00023136"/>
    </source>
</evidence>
<dbReference type="InterPro" id="IPR013105">
    <property type="entry name" value="TPR_2"/>
</dbReference>
<dbReference type="PANTHER" id="PTHR37316:SF3">
    <property type="entry name" value="TEICHOIC ACID GLYCEROL-PHOSPHATE TRANSFERASE"/>
    <property type="match status" value="1"/>
</dbReference>
<keyword evidence="5" id="KW-1003">Cell membrane</keyword>
<accession>A0A1X9SL00</accession>
<organism evidence="15 16">
    <name type="scientific">Campylobacter lanienae NCTC 13004</name>
    <dbReference type="NCBI Taxonomy" id="1031753"/>
    <lineage>
        <taxon>Bacteria</taxon>
        <taxon>Pseudomonadati</taxon>
        <taxon>Campylobacterota</taxon>
        <taxon>Epsilonproteobacteria</taxon>
        <taxon>Campylobacterales</taxon>
        <taxon>Campylobacteraceae</taxon>
        <taxon>Campylobacter</taxon>
    </lineage>
</organism>
<evidence type="ECO:0000256" key="2">
    <source>
        <dbReference type="ARBA" id="ARBA00004202"/>
    </source>
</evidence>
<dbReference type="Pfam" id="PF07719">
    <property type="entry name" value="TPR_2"/>
    <property type="match status" value="1"/>
</dbReference>
<protein>
    <recommendedName>
        <fullName evidence="4">beta-lactamase</fullName>
        <ecNumber evidence="4">3.5.2.6</ecNumber>
    </recommendedName>
</protein>
<evidence type="ECO:0000256" key="5">
    <source>
        <dbReference type="ARBA" id="ARBA00022475"/>
    </source>
</evidence>
<dbReference type="RefSeq" id="WP_100590319.1">
    <property type="nucleotide sequence ID" value="NZ_CP015578.1"/>
</dbReference>
<dbReference type="EC" id="3.5.2.6" evidence="4"/>
<dbReference type="GO" id="GO:0046677">
    <property type="term" value="P:response to antibiotic"/>
    <property type="evidence" value="ECO:0007669"/>
    <property type="project" value="UniProtKB-KW"/>
</dbReference>
<dbReference type="InterPro" id="IPR051612">
    <property type="entry name" value="Teichoic_Acid_Biosynth"/>
</dbReference>
<evidence type="ECO:0000259" key="14">
    <source>
        <dbReference type="Pfam" id="PF00534"/>
    </source>
</evidence>
<comment type="catalytic activity">
    <reaction evidence="1">
        <text>a beta-lactam + H2O = a substituted beta-amino acid</text>
        <dbReference type="Rhea" id="RHEA:20401"/>
        <dbReference type="ChEBI" id="CHEBI:15377"/>
        <dbReference type="ChEBI" id="CHEBI:35627"/>
        <dbReference type="ChEBI" id="CHEBI:140347"/>
        <dbReference type="EC" id="3.5.2.6"/>
    </reaction>
</comment>
<evidence type="ECO:0000256" key="13">
    <source>
        <dbReference type="PROSITE-ProRule" id="PRU00339"/>
    </source>
</evidence>
<dbReference type="Gene3D" id="3.40.50.2000">
    <property type="entry name" value="Glycogen Phosphorylase B"/>
    <property type="match status" value="2"/>
</dbReference>
<reference evidence="16" key="1">
    <citation type="journal article" date="2017" name="Genome Biol. Evol.">
        <title>Comparative Genomic Analysis Identifies a Campylobacter Clade Deficient in Selenium Metabolism.</title>
        <authorList>
            <person name="Miller W.G."/>
            <person name="Yee E."/>
            <person name="Lopes B.S."/>
            <person name="Chapman M.H."/>
            <person name="Huynh S."/>
            <person name="Bono J.L."/>
            <person name="Parker C.T."/>
            <person name="Strachan N.J.C."/>
            <person name="Forbes K.J."/>
        </authorList>
    </citation>
    <scope>NUCLEOTIDE SEQUENCE [LARGE SCALE GENOMIC DNA]</scope>
    <source>
        <strain evidence="16">NCTC 13004</strain>
    </source>
</reference>
<dbReference type="EMBL" id="CP015578">
    <property type="protein sequence ID" value="ARQ96899.1"/>
    <property type="molecule type" value="Genomic_DNA"/>
</dbReference>
<dbReference type="CDD" id="cd03811">
    <property type="entry name" value="GT4_GT28_WabH-like"/>
    <property type="match status" value="1"/>
</dbReference>
<evidence type="ECO:0000256" key="4">
    <source>
        <dbReference type="ARBA" id="ARBA00012865"/>
    </source>
</evidence>
<dbReference type="Gene3D" id="1.25.40.10">
    <property type="entry name" value="Tetratricopeptide repeat domain"/>
    <property type="match status" value="3"/>
</dbReference>
<keyword evidence="8 13" id="KW-0802">TPR repeat</keyword>
<dbReference type="InterPro" id="IPR043149">
    <property type="entry name" value="TagF_N"/>
</dbReference>
<dbReference type="InterPro" id="IPR011990">
    <property type="entry name" value="TPR-like_helical_dom_sf"/>
</dbReference>
<dbReference type="SMART" id="SM00028">
    <property type="entry name" value="TPR"/>
    <property type="match status" value="7"/>
</dbReference>
<dbReference type="GO" id="GO:0008800">
    <property type="term" value="F:beta-lactamase activity"/>
    <property type="evidence" value="ECO:0007669"/>
    <property type="project" value="UniProtKB-EC"/>
</dbReference>
<dbReference type="Pfam" id="PF13174">
    <property type="entry name" value="TPR_6"/>
    <property type="match status" value="1"/>
</dbReference>
<evidence type="ECO:0000256" key="6">
    <source>
        <dbReference type="ARBA" id="ARBA00022679"/>
    </source>
</evidence>
<evidence type="ECO:0000256" key="1">
    <source>
        <dbReference type="ARBA" id="ARBA00001526"/>
    </source>
</evidence>
<dbReference type="Pfam" id="PF00534">
    <property type="entry name" value="Glycos_transf_1"/>
    <property type="match status" value="1"/>
</dbReference>
<dbReference type="PROSITE" id="PS50005">
    <property type="entry name" value="TPR"/>
    <property type="match status" value="2"/>
</dbReference>
<dbReference type="PANTHER" id="PTHR37316">
    <property type="entry name" value="TEICHOIC ACID GLYCEROL-PHOSPHATE PRIMASE"/>
    <property type="match status" value="1"/>
</dbReference>
<keyword evidence="10" id="KW-0472">Membrane</keyword>
<sequence>MLNPLFNYYFSMGALYYHRNKNYQKALDCYIKANSYNKNNAKCIFKIGMCYFKMQDWNNAKTYIQNAIALNPNQKHWKKQLDQSQNHIESGGISRGKLWWKEVEDLKDEIATKGGNFVRYKNLAIALEMMLRFKEAAQAYSQALKTLQDLSGIDAEYYYKMGYCYEKGMENQSDLDLAKELYKKAISIDERLESNLYGIGVFHQNKNLWIEANKAYLEYYNDNISINHDDNMLYKIGMSFDMLYDWENAAIYYEKALEINYHRPYTHYRLGFVYERQKEYKKAAYCYQEAVARNSEHKPYWYYRLGYCLNKLGKFEEANKAFIDMEIFQRQPKYTNNLSKNHAFVQKMTYVEFNKNESIKDNIILYQSHTAKYMSCNPYAIFSYLLQNNDFKHFTHIWAIQDLNDIPSRFKKIKNIIFVKTGSVLYLKYLASAKYLINSGNFFRFFTRREGQKYLNTWHGIPWKHLGKDIKTGFMPFEVTQKDFLQSTHIISPNRHTSDVLLKKYDIENIYTGICYESGYPRIDLTLNLDSNRAKEIKDILKIKNNQKVVLYAPTYRNSFESGNINFKKLISDIKIFQTCGYKVLFRGHYVLENKLLEQGIDFVPRNIDTNELLNIVDVLISDYSSISFDYMVLDRPIIYYVYDYNEYEKDHGLYFDIRMISSIFCKTAQEVLNILKDDNRLEKCKPNKEIKNMFIANEDGQATQRVVDMFFLNKIDKEKVYKVQDQSKINMLIYPGSLDVNGITSSFINFINYIDTDRYDISIAVDVWLLKNDQNKLNNINKIKDKVHILGNPNILSMDYEEEYILTHPVFKIRRYNDKQEQIMQSIFERDFRCLYGDSKFDVLINFDGYGELWISRFAYSKSPAKKLIYFHSDMQAEFLLKFPYLEKCFNLCRYFDKILSVSNLLNEINSSFLHKKYGIASDKFSFINNIIDYQNIIFKKNWSLKNKDEKIIFDSRYRIFITIGRFSKEKNHIALIESFKEIHKKHKDIRLVIIGDGPLKGQMDKIIKKLNMSNVIFLLGRKENPYSYLNKANYFILPSLHEGQPIVILEALVLQKPIIASDIAGCRDVLNNRGGILVKTSKEGFMHGIQCALDNKIPIKQFNYIEYNDKILSEFDKLLEARTIKDYKPKKIYDSPCIIMAKPDGFGMRIFSLIAGLVLSKKTELPFYFKWEPVEDVIGNKYEMFNAKHNLSFSIGDEKLIFDNEFLDKHLIFDKQISNNHGFMIHNTKRTFEDIKKGPYENPWGWYAPSIGGGIISNWIENYSQEECYADFAKAYKEITFSKEFALIQKNASNIAKELGHFIAIHIRGADIIFSSTYKKASLYGFIGDKYFPYEIALELIQEKIDKQTKILIFTQDIKASKILIDSVGRCNIYLADEFAKSYSDLTQRAFFEMNLMSYADIIYTPGISLQKSAFSQVPSCIAGIKKDISFHDVYTLNEQYEILKKNILKLNIDSLYHSMAYFRLYQLSLKINGYNSKTLEYLLQAKKQDNDNIAWDLNMLDFYLHNNNLKAVESWLKENLQEKYQDIFDTLFMHSGLVYKYHISQYLKLNLSKQYPYIVYLIMKLAEYRKDGKKYKQALEILEKYNKDIINDLGV</sequence>
<dbReference type="SUPFAM" id="SSF48452">
    <property type="entry name" value="TPR-like"/>
    <property type="match status" value="2"/>
</dbReference>
<dbReference type="GO" id="GO:0016757">
    <property type="term" value="F:glycosyltransferase activity"/>
    <property type="evidence" value="ECO:0007669"/>
    <property type="project" value="InterPro"/>
</dbReference>
<dbReference type="Proteomes" id="UP000202031">
    <property type="component" value="Chromosome"/>
</dbReference>
<dbReference type="Pfam" id="PF04464">
    <property type="entry name" value="Glyphos_transf"/>
    <property type="match status" value="1"/>
</dbReference>
<evidence type="ECO:0000256" key="8">
    <source>
        <dbReference type="ARBA" id="ARBA00022803"/>
    </source>
</evidence>
<evidence type="ECO:0000313" key="16">
    <source>
        <dbReference type="Proteomes" id="UP000202031"/>
    </source>
</evidence>
<evidence type="ECO:0000256" key="3">
    <source>
        <dbReference type="ARBA" id="ARBA00010488"/>
    </source>
</evidence>
<keyword evidence="9" id="KW-0777">Teichoic acid biosynthesis</keyword>
<dbReference type="KEGG" id="clx:CLAN_0120"/>
<reference evidence="16" key="2">
    <citation type="journal article" date="2017" name="Genome Biol. Evol.">
        <title>Comparative genomic analysis identifies a Campylobacter clade deficient in selenium metabolism.</title>
        <authorList>
            <person name="Miller W.G."/>
            <person name="Yee E."/>
            <person name="Lopes B.S."/>
            <person name="Chapman M.H."/>
            <person name="Huynh S."/>
            <person name="Bono J.L."/>
            <person name="Parker C.T."/>
            <person name="Strachan N.J.C."/>
            <person name="Forbes K.J."/>
        </authorList>
    </citation>
    <scope>NUCLEOTIDE SEQUENCE [LARGE SCALE GENOMIC DNA]</scope>
    <source>
        <strain evidence="16">NCTC 13004</strain>
    </source>
</reference>
<feature type="domain" description="Glycosyl transferase family 1" evidence="14">
    <location>
        <begin position="949"/>
        <end position="1106"/>
    </location>
</feature>
<keyword evidence="11" id="KW-1015">Disulfide bond</keyword>
<dbReference type="SMART" id="SM00671">
    <property type="entry name" value="SEL1"/>
    <property type="match status" value="3"/>
</dbReference>
<feature type="repeat" description="TPR" evidence="13">
    <location>
        <begin position="41"/>
        <end position="74"/>
    </location>
</feature>
<keyword evidence="7" id="KW-0677">Repeat</keyword>
<dbReference type="GO" id="GO:0019350">
    <property type="term" value="P:teichoic acid biosynthetic process"/>
    <property type="evidence" value="ECO:0007669"/>
    <property type="project" value="UniProtKB-KW"/>
</dbReference>
<keyword evidence="6 15" id="KW-0808">Transferase</keyword>